<feature type="transmembrane region" description="Helical" evidence="6">
    <location>
        <begin position="59"/>
        <end position="76"/>
    </location>
</feature>
<feature type="transmembrane region" description="Helical" evidence="6">
    <location>
        <begin position="270"/>
        <end position="291"/>
    </location>
</feature>
<keyword evidence="8" id="KW-1185">Reference proteome</keyword>
<feature type="transmembrane region" description="Helical" evidence="6">
    <location>
        <begin position="88"/>
        <end position="114"/>
    </location>
</feature>
<evidence type="ECO:0000256" key="4">
    <source>
        <dbReference type="ARBA" id="ARBA00022989"/>
    </source>
</evidence>
<evidence type="ECO:0000256" key="1">
    <source>
        <dbReference type="ARBA" id="ARBA00004651"/>
    </source>
</evidence>
<reference evidence="7 8" key="1">
    <citation type="submission" date="2023-08" db="EMBL/GenBank/DDBJ databases">
        <title>Achromobacter seleniivolatilans sp. nov., isolated from seleniferous soil.</title>
        <authorList>
            <person name="Zhang S."/>
            <person name="Li K."/>
            <person name="Peng J."/>
            <person name="Zhao Q."/>
            <person name="Wang H."/>
            <person name="Guo Y."/>
        </authorList>
    </citation>
    <scope>NUCLEOTIDE SEQUENCE [LARGE SCALE GENOMIC DNA]</scope>
    <source>
        <strain evidence="7 8">R39</strain>
    </source>
</reference>
<feature type="transmembrane region" description="Helical" evidence="6">
    <location>
        <begin position="241"/>
        <end position="258"/>
    </location>
</feature>
<keyword evidence="3 6" id="KW-0812">Transmembrane</keyword>
<comment type="subcellular location">
    <subcellularLocation>
        <location evidence="1">Cell membrane</location>
        <topology evidence="1">Multi-pass membrane protein</topology>
    </subcellularLocation>
</comment>
<dbReference type="RefSeq" id="WP_306946810.1">
    <property type="nucleotide sequence ID" value="NZ_CP132976.1"/>
</dbReference>
<evidence type="ECO:0000256" key="3">
    <source>
        <dbReference type="ARBA" id="ARBA00022692"/>
    </source>
</evidence>
<dbReference type="InterPro" id="IPR022791">
    <property type="entry name" value="L-PG_synthase/AglD"/>
</dbReference>
<proteinExistence type="predicted"/>
<feature type="transmembrane region" description="Helical" evidence="6">
    <location>
        <begin position="134"/>
        <end position="159"/>
    </location>
</feature>
<feature type="transmembrane region" description="Helical" evidence="6">
    <location>
        <begin position="297"/>
        <end position="316"/>
    </location>
</feature>
<evidence type="ECO:0000256" key="5">
    <source>
        <dbReference type="ARBA" id="ARBA00023136"/>
    </source>
</evidence>
<dbReference type="PROSITE" id="PS51257">
    <property type="entry name" value="PROKAR_LIPOPROTEIN"/>
    <property type="match status" value="1"/>
</dbReference>
<evidence type="ECO:0000256" key="2">
    <source>
        <dbReference type="ARBA" id="ARBA00022475"/>
    </source>
</evidence>
<accession>A0ABY9M5B7</accession>
<keyword evidence="4 6" id="KW-1133">Transmembrane helix</keyword>
<evidence type="ECO:0000256" key="6">
    <source>
        <dbReference type="SAM" id="Phobius"/>
    </source>
</evidence>
<evidence type="ECO:0000313" key="8">
    <source>
        <dbReference type="Proteomes" id="UP001234798"/>
    </source>
</evidence>
<feature type="transmembrane region" description="Helical" evidence="6">
    <location>
        <begin position="171"/>
        <end position="191"/>
    </location>
</feature>
<name>A0ABY9M5B7_9BURK</name>
<gene>
    <name evidence="7" type="ORF">RAS12_07465</name>
</gene>
<protein>
    <submittedName>
        <fullName evidence="7">Lysylphosphatidylglycerol synthase domain-containing protein</fullName>
    </submittedName>
</protein>
<dbReference type="Pfam" id="PF03706">
    <property type="entry name" value="LPG_synthase_TM"/>
    <property type="match status" value="1"/>
</dbReference>
<keyword evidence="2" id="KW-1003">Cell membrane</keyword>
<keyword evidence="5 6" id="KW-0472">Membrane</keyword>
<feature type="transmembrane region" description="Helical" evidence="6">
    <location>
        <begin position="22"/>
        <end position="39"/>
    </location>
</feature>
<dbReference type="EMBL" id="CP132976">
    <property type="protein sequence ID" value="WMD22207.1"/>
    <property type="molecule type" value="Genomic_DNA"/>
</dbReference>
<dbReference type="Proteomes" id="UP001234798">
    <property type="component" value="Chromosome"/>
</dbReference>
<feature type="transmembrane region" description="Helical" evidence="6">
    <location>
        <begin position="212"/>
        <end position="235"/>
    </location>
</feature>
<organism evidence="7 8">
    <name type="scientific">Achromobacter seleniivolatilans</name>
    <dbReference type="NCBI Taxonomy" id="3047478"/>
    <lineage>
        <taxon>Bacteria</taxon>
        <taxon>Pseudomonadati</taxon>
        <taxon>Pseudomonadota</taxon>
        <taxon>Betaproteobacteria</taxon>
        <taxon>Burkholderiales</taxon>
        <taxon>Alcaligenaceae</taxon>
        <taxon>Achromobacter</taxon>
    </lineage>
</organism>
<sequence>MRIFRTSFMRSLRHRWPRIKKVLPWLILAVVACLLFYFGRSVDWPQVWLAMRRIPRESVLIAAGLVASGYLIYGSLDLLGRRYTGHKLPWPTVLGVAMVSYALNLSLGVLVGGLGARLRLYAKLGCRKAIATRVALFSAASNWIGYGWVAGVVFVSGAIPVPSGWDIGSGLLRGIGAVLLAAVASYVWLCARSKRRSATWLGQKIHLPRGRMALLQSLIGALSWMCMGAVAWVLLQGKAPYPVVLGILLCSSFAAVLTRVPGGLGTTEAIFVAVLSPPLPATEVLGAALAYRAFYALTPLCLALLAFPIAEALLAWRKRQSPQPLQPTDKLTL</sequence>
<evidence type="ECO:0000313" key="7">
    <source>
        <dbReference type="EMBL" id="WMD22207.1"/>
    </source>
</evidence>